<dbReference type="Gene3D" id="2.60.120.620">
    <property type="entry name" value="q2cbj1_9rhob like domain"/>
    <property type="match status" value="1"/>
</dbReference>
<name>A0A089WWQ3_9PSED</name>
<sequence>MPVSIKDIGRCAALPWHFLQLATHAKSFENNPVLGSARLNALGLHVQRRQLAMAMAGCRRQALGKRLDPSEREHFEQNGFFIRENALPAEQFAALRAELGALRSTGWEMRQGRAVTRRVSLDQDVLAHNPASAAFVADRGVRDLIAYASSNSGGITYQLQSIIIDAANADHDPQTRLHADTFHPTAKAWLFLDDVADDQGPFSYVPGSHRLTPERLAWEYRQSLGAARSSEQMHREGSFRIDEAQLAELGLPQPRRFAVPANTLVVADTSGFHARCASRHASHRVEIYASLRRNPFLPWRGAHLFALPWIANHHMRWDVRLKRMMGFDKKSHWRFIEQLNAYEPVHI</sequence>
<accession>A0A089WWQ3</accession>
<evidence type="ECO:0000313" key="2">
    <source>
        <dbReference type="Proteomes" id="UP000029493"/>
    </source>
</evidence>
<dbReference type="AlphaFoldDB" id="A0A089WWQ3"/>
<dbReference type="RefSeq" id="WP_038414455.1">
    <property type="nucleotide sequence ID" value="NZ_CP009455.1"/>
</dbReference>
<evidence type="ECO:0000313" key="1">
    <source>
        <dbReference type="EMBL" id="AIR91654.1"/>
    </source>
</evidence>
<dbReference type="SUPFAM" id="SSF51197">
    <property type="entry name" value="Clavaminate synthase-like"/>
    <property type="match status" value="1"/>
</dbReference>
<dbReference type="Proteomes" id="UP000029493">
    <property type="component" value="Chromosome"/>
</dbReference>
<keyword evidence="1" id="KW-0223">Dioxygenase</keyword>
<proteinExistence type="predicted"/>
<dbReference type="OrthoDB" id="547161at2"/>
<dbReference type="KEGG" id="psw:LK03_21410"/>
<keyword evidence="2" id="KW-1185">Reference proteome</keyword>
<dbReference type="EMBL" id="CP009455">
    <property type="protein sequence ID" value="AIR91654.1"/>
    <property type="molecule type" value="Genomic_DNA"/>
</dbReference>
<dbReference type="InterPro" id="IPR008775">
    <property type="entry name" value="Phytyl_CoA_dOase-like"/>
</dbReference>
<keyword evidence="1" id="KW-0560">Oxidoreductase</keyword>
<dbReference type="STRING" id="157783.LK03_21410"/>
<organism evidence="1 2">
    <name type="scientific">Pseudomonas cremoricolorata</name>
    <dbReference type="NCBI Taxonomy" id="157783"/>
    <lineage>
        <taxon>Bacteria</taxon>
        <taxon>Pseudomonadati</taxon>
        <taxon>Pseudomonadota</taxon>
        <taxon>Gammaproteobacteria</taxon>
        <taxon>Pseudomonadales</taxon>
        <taxon>Pseudomonadaceae</taxon>
        <taxon>Pseudomonas</taxon>
    </lineage>
</organism>
<dbReference type="GO" id="GO:0016706">
    <property type="term" value="F:2-oxoglutarate-dependent dioxygenase activity"/>
    <property type="evidence" value="ECO:0007669"/>
    <property type="project" value="UniProtKB-ARBA"/>
</dbReference>
<protein>
    <submittedName>
        <fullName evidence="1">Phytanoyl-CoA dioxygenase</fullName>
    </submittedName>
</protein>
<dbReference type="eggNOG" id="COG5285">
    <property type="taxonomic scope" value="Bacteria"/>
</dbReference>
<gene>
    <name evidence="1" type="ORF">LK03_21410</name>
</gene>
<dbReference type="Pfam" id="PF05721">
    <property type="entry name" value="PhyH"/>
    <property type="match status" value="1"/>
</dbReference>
<reference evidence="1 2" key="1">
    <citation type="submission" date="2014-09" db="EMBL/GenBank/DDBJ databases">
        <authorList>
            <person name="Chan K.-G."/>
        </authorList>
    </citation>
    <scope>NUCLEOTIDE SEQUENCE [LARGE SCALE GENOMIC DNA]</scope>
    <source>
        <strain evidence="1 2">ND07</strain>
    </source>
</reference>